<reference evidence="2" key="1">
    <citation type="submission" date="2022-12" db="EMBL/GenBank/DDBJ databases">
        <title>Chromosome-level genome assembly of the bean flower thrips Megalurothrips usitatus.</title>
        <authorList>
            <person name="Ma L."/>
            <person name="Liu Q."/>
            <person name="Li H."/>
            <person name="Cai W."/>
        </authorList>
    </citation>
    <scope>NUCLEOTIDE SEQUENCE</scope>
    <source>
        <strain evidence="2">Cailab_2022a</strain>
    </source>
</reference>
<comment type="caution">
    <text evidence="2">The sequence shown here is derived from an EMBL/GenBank/DDBJ whole genome shotgun (WGS) entry which is preliminary data.</text>
</comment>
<dbReference type="EMBL" id="JAPTSV010000014">
    <property type="protein sequence ID" value="KAJ1520394.1"/>
    <property type="molecule type" value="Genomic_DNA"/>
</dbReference>
<proteinExistence type="predicted"/>
<sequence length="296" mass="32436">MWCRMLLLSVKEPALRVVLAERERNVNFKYQDVINALEKAYGNKDVEALCKKVDKNMPENLVIARIKRGLSIEIQRVIMRDNFKTVQELAPAVEQIESGQTRLAQLEAGQLLKTSVDRNVAALTDSARQDELSAKVENLLRKLEDPNVGAVQTSNSSSNNNSSGRGGGNGGRRGRGGGRGRNGGNPHANASGRDFLQQLFPLWQQYNQQQEFNGVLSTMFNRGRGSGRGRWRGGGRGSYIGNENLNGGQHGQFPPVNTGKPQVNNVNPLSPFSYCSGPHQAQEFPALNFFSAGGTQ</sequence>
<evidence type="ECO:0000313" key="2">
    <source>
        <dbReference type="EMBL" id="KAJ1520394.1"/>
    </source>
</evidence>
<protein>
    <submittedName>
        <fullName evidence="2">Uncharacterized protein</fullName>
    </submittedName>
</protein>
<name>A0AAV7X915_9NEOP</name>
<accession>A0AAV7X915</accession>
<feature type="compositionally biased region" description="Low complexity" evidence="1">
    <location>
        <begin position="154"/>
        <end position="163"/>
    </location>
</feature>
<feature type="region of interest" description="Disordered" evidence="1">
    <location>
        <begin position="143"/>
        <end position="192"/>
    </location>
</feature>
<organism evidence="2 3">
    <name type="scientific">Megalurothrips usitatus</name>
    <name type="common">bean blossom thrips</name>
    <dbReference type="NCBI Taxonomy" id="439358"/>
    <lineage>
        <taxon>Eukaryota</taxon>
        <taxon>Metazoa</taxon>
        <taxon>Ecdysozoa</taxon>
        <taxon>Arthropoda</taxon>
        <taxon>Hexapoda</taxon>
        <taxon>Insecta</taxon>
        <taxon>Pterygota</taxon>
        <taxon>Neoptera</taxon>
        <taxon>Paraneoptera</taxon>
        <taxon>Thysanoptera</taxon>
        <taxon>Terebrantia</taxon>
        <taxon>Thripoidea</taxon>
        <taxon>Thripidae</taxon>
        <taxon>Megalurothrips</taxon>
    </lineage>
</organism>
<keyword evidence="3" id="KW-1185">Reference proteome</keyword>
<dbReference type="AlphaFoldDB" id="A0AAV7X915"/>
<evidence type="ECO:0000313" key="3">
    <source>
        <dbReference type="Proteomes" id="UP001075354"/>
    </source>
</evidence>
<gene>
    <name evidence="2" type="ORF">ONE63_003529</name>
</gene>
<dbReference type="Proteomes" id="UP001075354">
    <property type="component" value="Chromosome 14"/>
</dbReference>
<evidence type="ECO:0000256" key="1">
    <source>
        <dbReference type="SAM" id="MobiDB-lite"/>
    </source>
</evidence>